<dbReference type="CDD" id="cd00093">
    <property type="entry name" value="HTH_XRE"/>
    <property type="match status" value="1"/>
</dbReference>
<evidence type="ECO:0000256" key="1">
    <source>
        <dbReference type="ARBA" id="ARBA00023125"/>
    </source>
</evidence>
<keyword evidence="5" id="KW-1185">Reference proteome</keyword>
<accession>A0A372IJU1</accession>
<dbReference type="PANTHER" id="PTHR46797">
    <property type="entry name" value="HTH-TYPE TRANSCRIPTIONAL REGULATOR"/>
    <property type="match status" value="1"/>
</dbReference>
<name>A0A372IJU1_9BACT</name>
<dbReference type="AlphaFoldDB" id="A0A372IJU1"/>
<dbReference type="Proteomes" id="UP000264702">
    <property type="component" value="Unassembled WGS sequence"/>
</dbReference>
<evidence type="ECO:0000259" key="3">
    <source>
        <dbReference type="PROSITE" id="PS50943"/>
    </source>
</evidence>
<dbReference type="Gene3D" id="1.10.260.40">
    <property type="entry name" value="lambda repressor-like DNA-binding domains"/>
    <property type="match status" value="1"/>
</dbReference>
<gene>
    <name evidence="4" type="ORF">D0Y96_18485</name>
</gene>
<reference evidence="4 5" key="1">
    <citation type="submission" date="2018-08" db="EMBL/GenBank/DDBJ databases">
        <title>Acidipila sp. 4G-K13, an acidobacterium isolated from forest soil.</title>
        <authorList>
            <person name="Gao Z.-H."/>
            <person name="Qiu L.-H."/>
        </authorList>
    </citation>
    <scope>NUCLEOTIDE SEQUENCE [LARGE SCALE GENOMIC DNA]</scope>
    <source>
        <strain evidence="4 5">4G-K13</strain>
    </source>
</reference>
<dbReference type="PANTHER" id="PTHR46797:SF1">
    <property type="entry name" value="METHYLPHOSPHONATE SYNTHASE"/>
    <property type="match status" value="1"/>
</dbReference>
<sequence length="140" mass="15820">MDLKRLGENVRFRRQGKGWTLNDLAEKSGISKAYISDLENGAAGKPNIQYVFAIANALGVTLDELLDNAAPRQVDSSRKKRPTEDLPPGLKELQMEMNLSDSEVEMLAQVNFRGNRPKDMEGWRFLLEAIKMLSQRTAQR</sequence>
<dbReference type="OrthoDB" id="141540at2"/>
<comment type="caution">
    <text evidence="4">The sequence shown here is derived from an EMBL/GenBank/DDBJ whole genome shotgun (WGS) entry which is preliminary data.</text>
</comment>
<evidence type="ECO:0000256" key="2">
    <source>
        <dbReference type="SAM" id="MobiDB-lite"/>
    </source>
</evidence>
<dbReference type="InterPro" id="IPR010982">
    <property type="entry name" value="Lambda_DNA-bd_dom_sf"/>
</dbReference>
<keyword evidence="1" id="KW-0238">DNA-binding</keyword>
<feature type="region of interest" description="Disordered" evidence="2">
    <location>
        <begin position="69"/>
        <end position="89"/>
    </location>
</feature>
<dbReference type="SMART" id="SM00530">
    <property type="entry name" value="HTH_XRE"/>
    <property type="match status" value="1"/>
</dbReference>
<dbReference type="Pfam" id="PF01381">
    <property type="entry name" value="HTH_3"/>
    <property type="match status" value="1"/>
</dbReference>
<dbReference type="GO" id="GO:0003677">
    <property type="term" value="F:DNA binding"/>
    <property type="evidence" value="ECO:0007669"/>
    <property type="project" value="UniProtKB-KW"/>
</dbReference>
<dbReference type="SUPFAM" id="SSF47413">
    <property type="entry name" value="lambda repressor-like DNA-binding domains"/>
    <property type="match status" value="1"/>
</dbReference>
<evidence type="ECO:0000313" key="4">
    <source>
        <dbReference type="EMBL" id="RFU15212.1"/>
    </source>
</evidence>
<dbReference type="GO" id="GO:0003700">
    <property type="term" value="F:DNA-binding transcription factor activity"/>
    <property type="evidence" value="ECO:0007669"/>
    <property type="project" value="TreeGrafter"/>
</dbReference>
<protein>
    <submittedName>
        <fullName evidence="4">XRE family transcriptional regulator</fullName>
    </submittedName>
</protein>
<dbReference type="InterPro" id="IPR050807">
    <property type="entry name" value="TransReg_Diox_bact_type"/>
</dbReference>
<dbReference type="GO" id="GO:0005829">
    <property type="term" value="C:cytosol"/>
    <property type="evidence" value="ECO:0007669"/>
    <property type="project" value="TreeGrafter"/>
</dbReference>
<dbReference type="InterPro" id="IPR001387">
    <property type="entry name" value="Cro/C1-type_HTH"/>
</dbReference>
<proteinExistence type="predicted"/>
<feature type="domain" description="HTH cro/C1-type" evidence="3">
    <location>
        <begin position="10"/>
        <end position="65"/>
    </location>
</feature>
<evidence type="ECO:0000313" key="5">
    <source>
        <dbReference type="Proteomes" id="UP000264702"/>
    </source>
</evidence>
<organism evidence="4 5">
    <name type="scientific">Paracidobacterium acidisoli</name>
    <dbReference type="NCBI Taxonomy" id="2303751"/>
    <lineage>
        <taxon>Bacteria</taxon>
        <taxon>Pseudomonadati</taxon>
        <taxon>Acidobacteriota</taxon>
        <taxon>Terriglobia</taxon>
        <taxon>Terriglobales</taxon>
        <taxon>Acidobacteriaceae</taxon>
        <taxon>Paracidobacterium</taxon>
    </lineage>
</organism>
<dbReference type="PROSITE" id="PS50943">
    <property type="entry name" value="HTH_CROC1"/>
    <property type="match status" value="1"/>
</dbReference>
<dbReference type="EMBL" id="QVQT01000007">
    <property type="protein sequence ID" value="RFU15212.1"/>
    <property type="molecule type" value="Genomic_DNA"/>
</dbReference>